<name>A0A0A9BAM0_ARUDO</name>
<dbReference type="AlphaFoldDB" id="A0A0A9BAM0"/>
<sequence length="61" mass="7211">MCNRSTITTHAVPRFKPIYQHRRNPDMHICMSRNSGLNHTDHPIKSLIYPPKFLPRTKLRS</sequence>
<accession>A0A0A9BAM0</accession>
<reference evidence="1" key="1">
    <citation type="submission" date="2014-09" db="EMBL/GenBank/DDBJ databases">
        <authorList>
            <person name="Magalhaes I.L.F."/>
            <person name="Oliveira U."/>
            <person name="Santos F.R."/>
            <person name="Vidigal T.H.D.A."/>
            <person name="Brescovit A.D."/>
            <person name="Santos A.J."/>
        </authorList>
    </citation>
    <scope>NUCLEOTIDE SEQUENCE</scope>
    <source>
        <tissue evidence="1">Shoot tissue taken approximately 20 cm above the soil surface</tissue>
    </source>
</reference>
<protein>
    <submittedName>
        <fullName evidence="1">Uncharacterized protein</fullName>
    </submittedName>
</protein>
<evidence type="ECO:0000313" key="1">
    <source>
        <dbReference type="EMBL" id="JAD59198.1"/>
    </source>
</evidence>
<reference evidence="1" key="2">
    <citation type="journal article" date="2015" name="Data Brief">
        <title>Shoot transcriptome of the giant reed, Arundo donax.</title>
        <authorList>
            <person name="Barrero R.A."/>
            <person name="Guerrero F.D."/>
            <person name="Moolhuijzen P."/>
            <person name="Goolsby J.A."/>
            <person name="Tidwell J."/>
            <person name="Bellgard S.E."/>
            <person name="Bellgard M.I."/>
        </authorList>
    </citation>
    <scope>NUCLEOTIDE SEQUENCE</scope>
    <source>
        <tissue evidence="1">Shoot tissue taken approximately 20 cm above the soil surface</tissue>
    </source>
</reference>
<dbReference type="EMBL" id="GBRH01238697">
    <property type="protein sequence ID" value="JAD59198.1"/>
    <property type="molecule type" value="Transcribed_RNA"/>
</dbReference>
<organism evidence="1">
    <name type="scientific">Arundo donax</name>
    <name type="common">Giant reed</name>
    <name type="synonym">Donax arundinaceus</name>
    <dbReference type="NCBI Taxonomy" id="35708"/>
    <lineage>
        <taxon>Eukaryota</taxon>
        <taxon>Viridiplantae</taxon>
        <taxon>Streptophyta</taxon>
        <taxon>Embryophyta</taxon>
        <taxon>Tracheophyta</taxon>
        <taxon>Spermatophyta</taxon>
        <taxon>Magnoliopsida</taxon>
        <taxon>Liliopsida</taxon>
        <taxon>Poales</taxon>
        <taxon>Poaceae</taxon>
        <taxon>PACMAD clade</taxon>
        <taxon>Arundinoideae</taxon>
        <taxon>Arundineae</taxon>
        <taxon>Arundo</taxon>
    </lineage>
</organism>
<proteinExistence type="predicted"/>